<dbReference type="Gene3D" id="3.40.50.80">
    <property type="entry name" value="Nucleotide-binding domain of ferredoxin-NADP reductase (FNR) module"/>
    <property type="match status" value="1"/>
</dbReference>
<dbReference type="PANTHER" id="PTHR47354:SF1">
    <property type="entry name" value="CARNITINE MONOOXYGENASE REDUCTASE SUBUNIT"/>
    <property type="match status" value="1"/>
</dbReference>
<dbReference type="GO" id="GO:0016491">
    <property type="term" value="F:oxidoreductase activity"/>
    <property type="evidence" value="ECO:0007669"/>
    <property type="project" value="UniProtKB-KW"/>
</dbReference>
<evidence type="ECO:0000256" key="3">
    <source>
        <dbReference type="ARBA" id="ARBA00022714"/>
    </source>
</evidence>
<dbReference type="InterPro" id="IPR050415">
    <property type="entry name" value="MRET"/>
</dbReference>
<dbReference type="InterPro" id="IPR006058">
    <property type="entry name" value="2Fe2S_fd_BS"/>
</dbReference>
<comment type="cofactor">
    <cofactor evidence="1">
        <name>FAD</name>
        <dbReference type="ChEBI" id="CHEBI:57692"/>
    </cofactor>
</comment>
<sequence length="322" mass="35038">MTQTDPARPEVELDLVVLSRTEIAQEVVELVLASRPGEELPEWEAGSHVDLLLADGLVRQYSLCGRPARDQWRVAVLRERAGRGGSAHVHDRLTEGATVRVRGPRNNFPLLPSPRYLFIAGGIGITPILPMVAAAEATGAQWQLLYGGRSRASMAYGAELASRYGDRVVLCPEDETGRPDLDAWLGTPADDVLVYCCGPESLLLAVEQRCAKWKAGSLRLERFVPKAQPDSPEHSSFEVELARSGDVVTVAPGETILRAVERAGARPPYSCEQGTCGTCETKVLSGTPDHRDSLLTDEEREEGKTMMICVSRAACPRLVLDL</sequence>
<dbReference type="InterPro" id="IPR012675">
    <property type="entry name" value="Beta-grasp_dom_sf"/>
</dbReference>
<dbReference type="Gene3D" id="2.40.30.10">
    <property type="entry name" value="Translation factors"/>
    <property type="match status" value="1"/>
</dbReference>
<accession>A0ABZ1IEB3</accession>
<reference evidence="10 11" key="1">
    <citation type="journal article" date="2015" name="Int. J. Syst. Evol. Microbiol.">
        <title>Amycolatopsis rhabdoformis sp. nov., an actinomycete isolated from a tropical forest soil.</title>
        <authorList>
            <person name="Souza W.R."/>
            <person name="Silva R.E."/>
            <person name="Goodfellow M."/>
            <person name="Busarakam K."/>
            <person name="Figueiro F.S."/>
            <person name="Ferreira D."/>
            <person name="Rodrigues-Filho E."/>
            <person name="Moraes L.A.B."/>
            <person name="Zucchi T.D."/>
        </authorList>
    </citation>
    <scope>NUCLEOTIDE SEQUENCE [LARGE SCALE GENOMIC DNA]</scope>
    <source>
        <strain evidence="10 11">NCIMB 14900</strain>
    </source>
</reference>
<dbReference type="SUPFAM" id="SSF52343">
    <property type="entry name" value="Ferredoxin reductase-like, C-terminal NADP-linked domain"/>
    <property type="match status" value="1"/>
</dbReference>
<dbReference type="InterPro" id="IPR036010">
    <property type="entry name" value="2Fe-2S_ferredoxin-like_sf"/>
</dbReference>
<keyword evidence="5 10" id="KW-0560">Oxidoreductase</keyword>
<dbReference type="EMBL" id="CP142149">
    <property type="protein sequence ID" value="WSE32424.1"/>
    <property type="molecule type" value="Genomic_DNA"/>
</dbReference>
<evidence type="ECO:0000256" key="7">
    <source>
        <dbReference type="ARBA" id="ARBA00023014"/>
    </source>
</evidence>
<dbReference type="Pfam" id="PF00175">
    <property type="entry name" value="NAD_binding_1"/>
    <property type="match status" value="1"/>
</dbReference>
<dbReference type="CDD" id="cd00207">
    <property type="entry name" value="fer2"/>
    <property type="match status" value="1"/>
</dbReference>
<evidence type="ECO:0000256" key="5">
    <source>
        <dbReference type="ARBA" id="ARBA00023002"/>
    </source>
</evidence>
<dbReference type="Gene3D" id="3.10.20.30">
    <property type="match status" value="1"/>
</dbReference>
<dbReference type="Proteomes" id="UP001330812">
    <property type="component" value="Chromosome"/>
</dbReference>
<organism evidence="10 11">
    <name type="scientific">Amycolatopsis rhabdoformis</name>
    <dbReference type="NCBI Taxonomy" id="1448059"/>
    <lineage>
        <taxon>Bacteria</taxon>
        <taxon>Bacillati</taxon>
        <taxon>Actinomycetota</taxon>
        <taxon>Actinomycetes</taxon>
        <taxon>Pseudonocardiales</taxon>
        <taxon>Pseudonocardiaceae</taxon>
        <taxon>Amycolatopsis</taxon>
    </lineage>
</organism>
<keyword evidence="6" id="KW-0408">Iron</keyword>
<feature type="domain" description="2Fe-2S ferredoxin-type" evidence="8">
    <location>
        <begin position="237"/>
        <end position="322"/>
    </location>
</feature>
<dbReference type="SUPFAM" id="SSF54292">
    <property type="entry name" value="2Fe-2S ferredoxin-like"/>
    <property type="match status" value="1"/>
</dbReference>
<dbReference type="PROSITE" id="PS51085">
    <property type="entry name" value="2FE2S_FER_2"/>
    <property type="match status" value="1"/>
</dbReference>
<keyword evidence="4" id="KW-0479">Metal-binding</keyword>
<evidence type="ECO:0000256" key="1">
    <source>
        <dbReference type="ARBA" id="ARBA00001974"/>
    </source>
</evidence>
<keyword evidence="11" id="KW-1185">Reference proteome</keyword>
<dbReference type="PANTHER" id="PTHR47354">
    <property type="entry name" value="NADH OXIDOREDUCTASE HCR"/>
    <property type="match status" value="1"/>
</dbReference>
<dbReference type="InterPro" id="IPR017927">
    <property type="entry name" value="FAD-bd_FR_type"/>
</dbReference>
<dbReference type="PROSITE" id="PS00197">
    <property type="entry name" value="2FE2S_FER_1"/>
    <property type="match status" value="1"/>
</dbReference>
<evidence type="ECO:0000313" key="11">
    <source>
        <dbReference type="Proteomes" id="UP001330812"/>
    </source>
</evidence>
<dbReference type="Pfam" id="PF00111">
    <property type="entry name" value="Fer2"/>
    <property type="match status" value="1"/>
</dbReference>
<dbReference type="SUPFAM" id="SSF63380">
    <property type="entry name" value="Riboflavin synthase domain-like"/>
    <property type="match status" value="1"/>
</dbReference>
<keyword evidence="3" id="KW-0001">2Fe-2S</keyword>
<gene>
    <name evidence="10" type="ORF">VSH64_09945</name>
</gene>
<evidence type="ECO:0000313" key="10">
    <source>
        <dbReference type="EMBL" id="WSE32424.1"/>
    </source>
</evidence>
<evidence type="ECO:0000256" key="6">
    <source>
        <dbReference type="ARBA" id="ARBA00023004"/>
    </source>
</evidence>
<dbReference type="RefSeq" id="WP_326835231.1">
    <property type="nucleotide sequence ID" value="NZ_CP142149.1"/>
</dbReference>
<name>A0ABZ1IEB3_9PSEU</name>
<dbReference type="CDD" id="cd06185">
    <property type="entry name" value="PDR_like"/>
    <property type="match status" value="1"/>
</dbReference>
<feature type="domain" description="FAD-binding FR-type" evidence="9">
    <location>
        <begin position="10"/>
        <end position="111"/>
    </location>
</feature>
<keyword evidence="7" id="KW-0411">Iron-sulfur</keyword>
<evidence type="ECO:0000256" key="4">
    <source>
        <dbReference type="ARBA" id="ARBA00022723"/>
    </source>
</evidence>
<dbReference type="PROSITE" id="PS51384">
    <property type="entry name" value="FAD_FR"/>
    <property type="match status" value="1"/>
</dbReference>
<dbReference type="InterPro" id="IPR001433">
    <property type="entry name" value="OxRdtase_FAD/NAD-bd"/>
</dbReference>
<protein>
    <submittedName>
        <fullName evidence="10">PDR/VanB family oxidoreductase</fullName>
        <ecNumber evidence="10">1.-.-.-</ecNumber>
    </submittedName>
</protein>
<keyword evidence="2" id="KW-0285">Flavoprotein</keyword>
<evidence type="ECO:0000256" key="2">
    <source>
        <dbReference type="ARBA" id="ARBA00022630"/>
    </source>
</evidence>
<evidence type="ECO:0000259" key="8">
    <source>
        <dbReference type="PROSITE" id="PS51085"/>
    </source>
</evidence>
<evidence type="ECO:0000259" key="9">
    <source>
        <dbReference type="PROSITE" id="PS51384"/>
    </source>
</evidence>
<proteinExistence type="predicted"/>
<dbReference type="InterPro" id="IPR001041">
    <property type="entry name" value="2Fe-2S_ferredoxin-type"/>
</dbReference>
<dbReference type="InterPro" id="IPR017938">
    <property type="entry name" value="Riboflavin_synthase-like_b-brl"/>
</dbReference>
<dbReference type="PRINTS" id="PR00409">
    <property type="entry name" value="PHDIOXRDTASE"/>
</dbReference>
<dbReference type="InterPro" id="IPR039261">
    <property type="entry name" value="FNR_nucleotide-bd"/>
</dbReference>
<dbReference type="EC" id="1.-.-.-" evidence="10"/>